<gene>
    <name evidence="4" type="ORF">BJG266_LOCUS1187</name>
    <name evidence="5" type="ORF">QVE165_LOCUS21997</name>
    <name evidence="6" type="ORF">QVE165_LOCUS22107</name>
</gene>
<dbReference type="EMBL" id="CAJNOI010000003">
    <property type="protein sequence ID" value="CAF0731274.1"/>
    <property type="molecule type" value="Genomic_DNA"/>
</dbReference>
<keyword evidence="1" id="KW-0560">Oxidoreductase</keyword>
<dbReference type="Proteomes" id="UP000663832">
    <property type="component" value="Unassembled WGS sequence"/>
</dbReference>
<evidence type="ECO:0000313" key="6">
    <source>
        <dbReference type="EMBL" id="CAF1134119.1"/>
    </source>
</evidence>
<dbReference type="InterPro" id="IPR020904">
    <property type="entry name" value="Sc_DH/Rdtase_CS"/>
</dbReference>
<dbReference type="OrthoDB" id="1274115at2759"/>
<evidence type="ECO:0000256" key="1">
    <source>
        <dbReference type="ARBA" id="ARBA00023002"/>
    </source>
</evidence>
<evidence type="ECO:0000313" key="4">
    <source>
        <dbReference type="EMBL" id="CAF0731274.1"/>
    </source>
</evidence>
<keyword evidence="7" id="KW-1185">Reference proteome</keyword>
<dbReference type="EMBL" id="CAJNOM010000143">
    <property type="protein sequence ID" value="CAF1132087.1"/>
    <property type="molecule type" value="Genomic_DNA"/>
</dbReference>
<dbReference type="Pfam" id="PF00106">
    <property type="entry name" value="adh_short"/>
    <property type="match status" value="2"/>
</dbReference>
<dbReference type="GO" id="GO:0004303">
    <property type="term" value="F:estradiol 17-beta-dehydrogenase [NAD(P)+] activity"/>
    <property type="evidence" value="ECO:0007669"/>
    <property type="project" value="TreeGrafter"/>
</dbReference>
<evidence type="ECO:0008006" key="8">
    <source>
        <dbReference type="Google" id="ProtNLM"/>
    </source>
</evidence>
<dbReference type="GO" id="GO:0008210">
    <property type="term" value="P:estrogen metabolic process"/>
    <property type="evidence" value="ECO:0007669"/>
    <property type="project" value="TreeGrafter"/>
</dbReference>
<feature type="compositionally biased region" description="Polar residues" evidence="3">
    <location>
        <begin position="83"/>
        <end position="100"/>
    </location>
</feature>
<evidence type="ECO:0000313" key="7">
    <source>
        <dbReference type="Proteomes" id="UP000663832"/>
    </source>
</evidence>
<protein>
    <recommendedName>
        <fullName evidence="8">3-hydroxyacyl-CoA dehydrogenase type-2-like protein</fullName>
    </recommendedName>
</protein>
<dbReference type="AlphaFoldDB" id="A0A814RJM6"/>
<dbReference type="GO" id="GO:0008209">
    <property type="term" value="P:androgen metabolic process"/>
    <property type="evidence" value="ECO:0007669"/>
    <property type="project" value="TreeGrafter"/>
</dbReference>
<dbReference type="Proteomes" id="UP000663877">
    <property type="component" value="Unassembled WGS sequence"/>
</dbReference>
<evidence type="ECO:0000313" key="5">
    <source>
        <dbReference type="EMBL" id="CAF1132087.1"/>
    </source>
</evidence>
<dbReference type="PRINTS" id="PR00081">
    <property type="entry name" value="GDHRDH"/>
</dbReference>
<dbReference type="PROSITE" id="PS51257">
    <property type="entry name" value="PROKAR_LIPOPROTEIN"/>
    <property type="match status" value="1"/>
</dbReference>
<comment type="similarity">
    <text evidence="2">Belongs to the short-chain dehydrogenases/reductases (SDR) family.</text>
</comment>
<dbReference type="PRINTS" id="PR00080">
    <property type="entry name" value="SDRFAMILY"/>
</dbReference>
<accession>A0A814RJM6</accession>
<dbReference type="GO" id="GO:0006631">
    <property type="term" value="P:fatty acid metabolic process"/>
    <property type="evidence" value="ECO:0007669"/>
    <property type="project" value="TreeGrafter"/>
</dbReference>
<feature type="region of interest" description="Disordered" evidence="3">
    <location>
        <begin position="75"/>
        <end position="101"/>
    </location>
</feature>
<comment type="caution">
    <text evidence="6">The sequence shown here is derived from an EMBL/GenBank/DDBJ whole genome shotgun (WGS) entry which is preliminary data.</text>
</comment>
<evidence type="ECO:0000256" key="2">
    <source>
        <dbReference type="RuleBase" id="RU000363"/>
    </source>
</evidence>
<dbReference type="Gene3D" id="3.40.50.720">
    <property type="entry name" value="NAD(P)-binding Rossmann-like Domain"/>
    <property type="match status" value="1"/>
</dbReference>
<dbReference type="PANTHER" id="PTHR43658">
    <property type="entry name" value="SHORT-CHAIN DEHYDROGENASE/REDUCTASE"/>
    <property type="match status" value="1"/>
</dbReference>
<evidence type="ECO:0000256" key="3">
    <source>
        <dbReference type="SAM" id="MobiDB-lite"/>
    </source>
</evidence>
<name>A0A814RJM6_9BILA</name>
<dbReference type="SUPFAM" id="SSF51735">
    <property type="entry name" value="NAD(P)-binding Rossmann-fold domains"/>
    <property type="match status" value="1"/>
</dbReference>
<dbReference type="InterPro" id="IPR002347">
    <property type="entry name" value="SDR_fam"/>
</dbReference>
<reference evidence="6" key="1">
    <citation type="submission" date="2021-02" db="EMBL/GenBank/DDBJ databases">
        <authorList>
            <person name="Nowell W R."/>
        </authorList>
    </citation>
    <scope>NUCLEOTIDE SEQUENCE</scope>
</reference>
<sequence length="305" mass="33011">MKGLVTLITGGASGLGLACAKRFSQQGARVIICDLPSSKGKDVVQKWDAISHTSSQELDLQADKLAAPQNFRVNKKNTDEKNTSTSIIDNSPNDQNNQGQGPMFFPADVTNEQQIQDMFTQIKQKYGRLDAVLNCAGIGVAFRTYNINKRSMHSLDDFKRVLNVNVAGTFNVIRWACHIMADNQPDSQGQRGVIINTASVAAYEGQIGQVAYAASKGAIVSMTLPLARDLSNMGVRVCAIAPGVFHTPMLASLPAKVRTLLGNMVPFPPRLGNSDDYAHLAQAILENPYLNGEVIRLDGALRMPP</sequence>
<dbReference type="PROSITE" id="PS00061">
    <property type="entry name" value="ADH_SHORT"/>
    <property type="match status" value="1"/>
</dbReference>
<dbReference type="InterPro" id="IPR036291">
    <property type="entry name" value="NAD(P)-bd_dom_sf"/>
</dbReference>
<dbReference type="PANTHER" id="PTHR43658:SF8">
    <property type="entry name" value="17-BETA-HYDROXYSTEROID DEHYDROGENASE 14-RELATED"/>
    <property type="match status" value="1"/>
</dbReference>
<proteinExistence type="inferred from homology"/>
<dbReference type="GO" id="GO:0005739">
    <property type="term" value="C:mitochondrion"/>
    <property type="evidence" value="ECO:0007669"/>
    <property type="project" value="TreeGrafter"/>
</dbReference>
<dbReference type="CDD" id="cd05371">
    <property type="entry name" value="HSD10-like_SDR_c"/>
    <property type="match status" value="1"/>
</dbReference>
<organism evidence="6 7">
    <name type="scientific">Adineta steineri</name>
    <dbReference type="NCBI Taxonomy" id="433720"/>
    <lineage>
        <taxon>Eukaryota</taxon>
        <taxon>Metazoa</taxon>
        <taxon>Spiralia</taxon>
        <taxon>Gnathifera</taxon>
        <taxon>Rotifera</taxon>
        <taxon>Eurotatoria</taxon>
        <taxon>Bdelloidea</taxon>
        <taxon>Adinetida</taxon>
        <taxon>Adinetidae</taxon>
        <taxon>Adineta</taxon>
    </lineage>
</organism>
<dbReference type="EMBL" id="CAJNOM010000144">
    <property type="protein sequence ID" value="CAF1134119.1"/>
    <property type="molecule type" value="Genomic_DNA"/>
</dbReference>